<name>A0A2Z7A9A1_9LAMI</name>
<accession>A0A2Z7A9A1</accession>
<sequence length="175" mass="19130">MNALDSPLALSYGFLTAVNKMLAAWAAAFGFWRMGHSSPPRPDHRGRTKDAATTSSAPPLLEMEMADEPAKVAPTRGGTDFITALETTENSTRGKFFLYYSDDDSREGGADGDDDDGVAATAGSKKFRRWSDVDWERKMEIRMGDMGWYSGQDLTALNGSVVRLWDVCSPVYATA</sequence>
<evidence type="ECO:0000256" key="1">
    <source>
        <dbReference type="SAM" id="MobiDB-lite"/>
    </source>
</evidence>
<keyword evidence="2" id="KW-1133">Transmembrane helix</keyword>
<keyword evidence="2" id="KW-0472">Membrane</keyword>
<protein>
    <submittedName>
        <fullName evidence="3">Uncharacterized protein</fullName>
    </submittedName>
</protein>
<keyword evidence="2" id="KW-0812">Transmembrane</keyword>
<evidence type="ECO:0000256" key="2">
    <source>
        <dbReference type="SAM" id="Phobius"/>
    </source>
</evidence>
<feature type="region of interest" description="Disordered" evidence="1">
    <location>
        <begin position="38"/>
        <end position="57"/>
    </location>
</feature>
<reference evidence="3 4" key="1">
    <citation type="journal article" date="2015" name="Proc. Natl. Acad. Sci. U.S.A.">
        <title>The resurrection genome of Boea hygrometrica: A blueprint for survival of dehydration.</title>
        <authorList>
            <person name="Xiao L."/>
            <person name="Yang G."/>
            <person name="Zhang L."/>
            <person name="Yang X."/>
            <person name="Zhao S."/>
            <person name="Ji Z."/>
            <person name="Zhou Q."/>
            <person name="Hu M."/>
            <person name="Wang Y."/>
            <person name="Chen M."/>
            <person name="Xu Y."/>
            <person name="Jin H."/>
            <person name="Xiao X."/>
            <person name="Hu G."/>
            <person name="Bao F."/>
            <person name="Hu Y."/>
            <person name="Wan P."/>
            <person name="Li L."/>
            <person name="Deng X."/>
            <person name="Kuang T."/>
            <person name="Xiang C."/>
            <person name="Zhu J.K."/>
            <person name="Oliver M.J."/>
            <person name="He Y."/>
        </authorList>
    </citation>
    <scope>NUCLEOTIDE SEQUENCE [LARGE SCALE GENOMIC DNA]</scope>
    <source>
        <strain evidence="4">cv. XS01</strain>
    </source>
</reference>
<dbReference type="PANTHER" id="PTHR36369:SF1">
    <property type="entry name" value="TRANSMEMBRANE PROTEIN"/>
    <property type="match status" value="1"/>
</dbReference>
<feature type="compositionally biased region" description="Basic and acidic residues" evidence="1">
    <location>
        <begin position="41"/>
        <end position="50"/>
    </location>
</feature>
<proteinExistence type="predicted"/>
<dbReference type="OrthoDB" id="1921606at2759"/>
<feature type="transmembrane region" description="Helical" evidence="2">
    <location>
        <begin position="12"/>
        <end position="32"/>
    </location>
</feature>
<dbReference type="PANTHER" id="PTHR36369">
    <property type="entry name" value="TRANSMEMBRANE PROTEIN"/>
    <property type="match status" value="1"/>
</dbReference>
<dbReference type="Proteomes" id="UP000250235">
    <property type="component" value="Unassembled WGS sequence"/>
</dbReference>
<dbReference type="EMBL" id="KV017482">
    <property type="protein sequence ID" value="KZV18260.1"/>
    <property type="molecule type" value="Genomic_DNA"/>
</dbReference>
<dbReference type="AlphaFoldDB" id="A0A2Z7A9A1"/>
<evidence type="ECO:0000313" key="3">
    <source>
        <dbReference type="EMBL" id="KZV18260.1"/>
    </source>
</evidence>
<gene>
    <name evidence="3" type="ORF">F511_34073</name>
</gene>
<evidence type="ECO:0000313" key="4">
    <source>
        <dbReference type="Proteomes" id="UP000250235"/>
    </source>
</evidence>
<keyword evidence="4" id="KW-1185">Reference proteome</keyword>
<organism evidence="3 4">
    <name type="scientific">Dorcoceras hygrometricum</name>
    <dbReference type="NCBI Taxonomy" id="472368"/>
    <lineage>
        <taxon>Eukaryota</taxon>
        <taxon>Viridiplantae</taxon>
        <taxon>Streptophyta</taxon>
        <taxon>Embryophyta</taxon>
        <taxon>Tracheophyta</taxon>
        <taxon>Spermatophyta</taxon>
        <taxon>Magnoliopsida</taxon>
        <taxon>eudicotyledons</taxon>
        <taxon>Gunneridae</taxon>
        <taxon>Pentapetalae</taxon>
        <taxon>asterids</taxon>
        <taxon>lamiids</taxon>
        <taxon>Lamiales</taxon>
        <taxon>Gesneriaceae</taxon>
        <taxon>Didymocarpoideae</taxon>
        <taxon>Trichosporeae</taxon>
        <taxon>Loxocarpinae</taxon>
        <taxon>Dorcoceras</taxon>
    </lineage>
</organism>